<evidence type="ECO:0000313" key="2">
    <source>
        <dbReference type="EMBL" id="HJA02380.1"/>
    </source>
</evidence>
<organism evidence="2 3">
    <name type="scientific">Candidatus Gallimonas gallistercoris</name>
    <dbReference type="NCBI Taxonomy" id="2838602"/>
    <lineage>
        <taxon>Bacteria</taxon>
        <taxon>Bacillati</taxon>
        <taxon>Bacillota</taxon>
        <taxon>Clostridia</taxon>
        <taxon>Candidatus Gallimonas</taxon>
    </lineage>
</organism>
<keyword evidence="1" id="KW-0812">Transmembrane</keyword>
<comment type="caution">
    <text evidence="2">The sequence shown here is derived from an EMBL/GenBank/DDBJ whole genome shotgun (WGS) entry which is preliminary data.</text>
</comment>
<reference evidence="2" key="2">
    <citation type="submission" date="2021-04" db="EMBL/GenBank/DDBJ databases">
        <authorList>
            <person name="Gilroy R."/>
        </authorList>
    </citation>
    <scope>NUCLEOTIDE SEQUENCE</scope>
    <source>
        <strain evidence="2">CHK156-179</strain>
    </source>
</reference>
<feature type="transmembrane region" description="Helical" evidence="1">
    <location>
        <begin position="84"/>
        <end position="105"/>
    </location>
</feature>
<keyword evidence="1" id="KW-0472">Membrane</keyword>
<proteinExistence type="predicted"/>
<dbReference type="AlphaFoldDB" id="A0A9D2H2K7"/>
<dbReference type="InterPro" id="IPR010898">
    <property type="entry name" value="Hpre_diP_synth_I"/>
</dbReference>
<feature type="transmembrane region" description="Helical" evidence="1">
    <location>
        <begin position="51"/>
        <end position="72"/>
    </location>
</feature>
<dbReference type="Proteomes" id="UP000824221">
    <property type="component" value="Unassembled WGS sequence"/>
</dbReference>
<dbReference type="InterPro" id="IPR014535">
    <property type="entry name" value="Hpre_diP_synt_I"/>
</dbReference>
<gene>
    <name evidence="2" type="ORF">H9797_03250</name>
</gene>
<evidence type="ECO:0000256" key="1">
    <source>
        <dbReference type="SAM" id="Phobius"/>
    </source>
</evidence>
<feature type="transmembrane region" description="Helical" evidence="1">
    <location>
        <begin position="141"/>
        <end position="164"/>
    </location>
</feature>
<sequence>MYPKPRFSGRRLAVLGILAALSLAVHTIESAFPPLFGIPGAKLGLSNLFSMLALVVYGPLDAFCILLARTLLGALIAGNASSLLFSLTGGGAALLVSVLLISFALPRVSYLAVNIAAAAMHNIVQVAVFVWETSTLANFSLLPYFALVGVLSGAAVAAVGLLLFKRIPERIFYGIL</sequence>
<dbReference type="PIRSF" id="PIRSF027391">
    <property type="entry name" value="Hpre_diP_synt_I"/>
    <property type="match status" value="1"/>
</dbReference>
<dbReference type="EMBL" id="DXAJ01000048">
    <property type="protein sequence ID" value="HJA02380.1"/>
    <property type="molecule type" value="Genomic_DNA"/>
</dbReference>
<dbReference type="Pfam" id="PF07456">
    <property type="entry name" value="Hpre_diP_synt_I"/>
    <property type="match status" value="1"/>
</dbReference>
<dbReference type="Gene3D" id="1.10.1760.20">
    <property type="match status" value="1"/>
</dbReference>
<reference evidence="2" key="1">
    <citation type="journal article" date="2021" name="PeerJ">
        <title>Extensive microbial diversity within the chicken gut microbiome revealed by metagenomics and culture.</title>
        <authorList>
            <person name="Gilroy R."/>
            <person name="Ravi A."/>
            <person name="Getino M."/>
            <person name="Pursley I."/>
            <person name="Horton D.L."/>
            <person name="Alikhan N.F."/>
            <person name="Baker D."/>
            <person name="Gharbi K."/>
            <person name="Hall N."/>
            <person name="Watson M."/>
            <person name="Adriaenssens E.M."/>
            <person name="Foster-Nyarko E."/>
            <person name="Jarju S."/>
            <person name="Secka A."/>
            <person name="Antonio M."/>
            <person name="Oren A."/>
            <person name="Chaudhuri R.R."/>
            <person name="La Ragione R."/>
            <person name="Hildebrand F."/>
            <person name="Pallen M.J."/>
        </authorList>
    </citation>
    <scope>NUCLEOTIDE SEQUENCE</scope>
    <source>
        <strain evidence="2">CHK156-179</strain>
    </source>
</reference>
<evidence type="ECO:0000313" key="3">
    <source>
        <dbReference type="Proteomes" id="UP000824221"/>
    </source>
</evidence>
<accession>A0A9D2H2K7</accession>
<name>A0A9D2H2K7_9FIRM</name>
<protein>
    <submittedName>
        <fullName evidence="2">Gx transporter family protein</fullName>
    </submittedName>
</protein>
<keyword evidence="1" id="KW-1133">Transmembrane helix</keyword>